<keyword evidence="3" id="KW-1003">Cell membrane</keyword>
<comment type="subcellular location">
    <subcellularLocation>
        <location evidence="1">Cell membrane</location>
        <topology evidence="1">Multi-pass membrane protein</topology>
    </subcellularLocation>
</comment>
<evidence type="ECO:0000256" key="6">
    <source>
        <dbReference type="ARBA" id="ARBA00023136"/>
    </source>
</evidence>
<feature type="transmembrane region" description="Helical" evidence="7">
    <location>
        <begin position="296"/>
        <end position="315"/>
    </location>
</feature>
<dbReference type="AlphaFoldDB" id="R9WFM7"/>
<dbReference type="GO" id="GO:0005886">
    <property type="term" value="C:plasma membrane"/>
    <property type="evidence" value="ECO:0007669"/>
    <property type="project" value="UniProtKB-SubCell"/>
</dbReference>
<feature type="domain" description="Acyltransferase 3" evidence="8">
    <location>
        <begin position="19"/>
        <end position="348"/>
    </location>
</feature>
<dbReference type="PATRIC" id="fig|1340495.3.peg.617"/>
<keyword evidence="4 7" id="KW-0812">Transmembrane</keyword>
<dbReference type="Proteomes" id="UP000014360">
    <property type="component" value="Chromosome"/>
</dbReference>
<dbReference type="EMBL" id="CP006011">
    <property type="protein sequence ID" value="AGN98826.1"/>
    <property type="molecule type" value="Genomic_DNA"/>
</dbReference>
<feature type="transmembrane region" description="Helical" evidence="7">
    <location>
        <begin position="184"/>
        <end position="206"/>
    </location>
</feature>
<gene>
    <name evidence="9" type="ORF">LRI_0617</name>
</gene>
<dbReference type="PANTHER" id="PTHR40074">
    <property type="entry name" value="O-ACETYLTRANSFERASE WECH"/>
    <property type="match status" value="1"/>
</dbReference>
<dbReference type="InterPro" id="IPR002656">
    <property type="entry name" value="Acyl_transf_3_dom"/>
</dbReference>
<evidence type="ECO:0000256" key="2">
    <source>
        <dbReference type="ARBA" id="ARBA00007400"/>
    </source>
</evidence>
<evidence type="ECO:0000313" key="10">
    <source>
        <dbReference type="Proteomes" id="UP000014360"/>
    </source>
</evidence>
<comment type="similarity">
    <text evidence="2">Belongs to the acyltransferase 3 family.</text>
</comment>
<evidence type="ECO:0000256" key="5">
    <source>
        <dbReference type="ARBA" id="ARBA00022989"/>
    </source>
</evidence>
<feature type="transmembrane region" description="Helical" evidence="7">
    <location>
        <begin position="252"/>
        <end position="275"/>
    </location>
</feature>
<evidence type="ECO:0000256" key="4">
    <source>
        <dbReference type="ARBA" id="ARBA00022692"/>
    </source>
</evidence>
<feature type="transmembrane region" description="Helical" evidence="7">
    <location>
        <begin position="157"/>
        <end position="178"/>
    </location>
</feature>
<feature type="transmembrane region" description="Helical" evidence="7">
    <location>
        <begin position="327"/>
        <end position="348"/>
    </location>
</feature>
<dbReference type="PANTHER" id="PTHR40074:SF2">
    <property type="entry name" value="O-ACETYLTRANSFERASE WECH"/>
    <property type="match status" value="1"/>
</dbReference>
<evidence type="ECO:0000256" key="1">
    <source>
        <dbReference type="ARBA" id="ARBA00004651"/>
    </source>
</evidence>
<accession>R9WFM7</accession>
<evidence type="ECO:0000256" key="7">
    <source>
        <dbReference type="SAM" id="Phobius"/>
    </source>
</evidence>
<feature type="transmembrane region" description="Helical" evidence="7">
    <location>
        <begin position="218"/>
        <end position="240"/>
    </location>
</feature>
<dbReference type="RefSeq" id="WP_016496649.1">
    <property type="nucleotide sequence ID" value="NC_021494.1"/>
</dbReference>
<feature type="transmembrane region" description="Helical" evidence="7">
    <location>
        <begin position="7"/>
        <end position="28"/>
    </location>
</feature>
<name>R9WFM7_LIMRT</name>
<dbReference type="Pfam" id="PF01757">
    <property type="entry name" value="Acyl_transf_3"/>
    <property type="match status" value="1"/>
</dbReference>
<reference evidence="9 10" key="1">
    <citation type="submission" date="2013-06" db="EMBL/GenBank/DDBJ databases">
        <title>The Complete Genome Sequence of Lactobacillus reuteri I5007, a Probiotic Strain Isolated from Healthy Pig.</title>
        <authorList>
            <person name="Hou C."/>
            <person name="Qiao S."/>
            <person name="Zeng X."/>
            <person name="Ma X."/>
            <person name="Yang F."/>
        </authorList>
    </citation>
    <scope>NUCLEOTIDE SEQUENCE [LARGE SCALE GENOMIC DNA]</scope>
    <source>
        <strain evidence="9 10">I5007</strain>
    </source>
</reference>
<dbReference type="KEGG" id="lrt:LRI_0617"/>
<dbReference type="GO" id="GO:0009246">
    <property type="term" value="P:enterobacterial common antigen biosynthetic process"/>
    <property type="evidence" value="ECO:0007669"/>
    <property type="project" value="TreeGrafter"/>
</dbReference>
<evidence type="ECO:0000256" key="3">
    <source>
        <dbReference type="ARBA" id="ARBA00022475"/>
    </source>
</evidence>
<organism evidence="9 10">
    <name type="scientific">Limosilactobacillus reuteri I5007</name>
    <dbReference type="NCBI Taxonomy" id="1340495"/>
    <lineage>
        <taxon>Bacteria</taxon>
        <taxon>Bacillati</taxon>
        <taxon>Bacillota</taxon>
        <taxon>Bacilli</taxon>
        <taxon>Lactobacillales</taxon>
        <taxon>Lactobacillaceae</taxon>
        <taxon>Limosilactobacillus</taxon>
    </lineage>
</organism>
<evidence type="ECO:0000259" key="8">
    <source>
        <dbReference type="Pfam" id="PF01757"/>
    </source>
</evidence>
<sequence length="359" mass="41532">MTKSKKYYFMYLNAIASSFAVVVAHTITNPAQLGITKIGPTFYVILCIVLGIVFSFGVPIFFMQSGANILNYRERYDTKTFFIKRIHKVVIPFIIWSIFGFFFIYGKSDFSLTLKSFITTFLSGSIVGPYWFFYNIIGFYLCVPFISLIIKYASRNIIKYTILVLLVVNTGIPIINILTKSQSLFSTSFPFIGPYAQYFIAGWYFAHNDISRRTHKQIYILGIIMLFFEIIATIYFSFYVKQLPGLNYPGGIVKTFFDIAMLPSFCVMCALFLIFKQTEPKLQKSDSFRKYFAQGAGLTFGIYLLHPFIITWLLVPFNNYLTTLPLLIKMVIDPIFVYLLSGVITFLIRKMKYLRWLMP</sequence>
<dbReference type="GO" id="GO:0016413">
    <property type="term" value="F:O-acetyltransferase activity"/>
    <property type="evidence" value="ECO:0007669"/>
    <property type="project" value="TreeGrafter"/>
</dbReference>
<feature type="transmembrane region" description="Helical" evidence="7">
    <location>
        <begin position="131"/>
        <end position="150"/>
    </location>
</feature>
<keyword evidence="6 7" id="KW-0472">Membrane</keyword>
<proteinExistence type="inferred from homology"/>
<feature type="transmembrane region" description="Helical" evidence="7">
    <location>
        <begin position="40"/>
        <end position="63"/>
    </location>
</feature>
<evidence type="ECO:0000313" key="9">
    <source>
        <dbReference type="EMBL" id="AGN98826.1"/>
    </source>
</evidence>
<dbReference type="HOGENOM" id="CLU_047714_0_0_9"/>
<protein>
    <submittedName>
        <fullName evidence="9">Polysaccharide biosynthesis protein</fullName>
    </submittedName>
</protein>
<feature type="transmembrane region" description="Helical" evidence="7">
    <location>
        <begin position="89"/>
        <end position="106"/>
    </location>
</feature>
<keyword evidence="5 7" id="KW-1133">Transmembrane helix</keyword>